<dbReference type="PANTHER" id="PTHR13460:SF0">
    <property type="entry name" value="MALECTIN"/>
    <property type="match status" value="1"/>
</dbReference>
<keyword evidence="4 11" id="KW-0732">Signal</keyword>
<proteinExistence type="inferred from homology"/>
<dbReference type="GO" id="GO:0005789">
    <property type="term" value="C:endoplasmic reticulum membrane"/>
    <property type="evidence" value="ECO:0007669"/>
    <property type="project" value="UniProtKB-SubCell"/>
</dbReference>
<evidence type="ECO:0000256" key="2">
    <source>
        <dbReference type="ARBA" id="ARBA00009141"/>
    </source>
</evidence>
<dbReference type="AlphaFoldDB" id="A0A310SKQ4"/>
<dbReference type="Gene3D" id="2.60.120.430">
    <property type="entry name" value="Galactose-binding lectin"/>
    <property type="match status" value="1"/>
</dbReference>
<dbReference type="Proteomes" id="UP000250275">
    <property type="component" value="Unassembled WGS sequence"/>
</dbReference>
<evidence type="ECO:0000256" key="4">
    <source>
        <dbReference type="ARBA" id="ARBA00022729"/>
    </source>
</evidence>
<name>A0A310SKQ4_9HYME</name>
<evidence type="ECO:0000256" key="11">
    <source>
        <dbReference type="SAM" id="SignalP"/>
    </source>
</evidence>
<dbReference type="Pfam" id="PF11721">
    <property type="entry name" value="Malectin"/>
    <property type="match status" value="1"/>
</dbReference>
<evidence type="ECO:0000256" key="1">
    <source>
        <dbReference type="ARBA" id="ARBA00004115"/>
    </source>
</evidence>
<dbReference type="EMBL" id="KQ761824">
    <property type="protein sequence ID" value="OAD56764.1"/>
    <property type="molecule type" value="Genomic_DNA"/>
</dbReference>
<dbReference type="InterPro" id="IPR039155">
    <property type="entry name" value="MLEC"/>
</dbReference>
<feature type="domain" description="Malectin" evidence="12">
    <location>
        <begin position="29"/>
        <end position="191"/>
    </location>
</feature>
<evidence type="ECO:0000256" key="9">
    <source>
        <dbReference type="ARBA" id="ARBA00023277"/>
    </source>
</evidence>
<keyword evidence="6" id="KW-1133">Transmembrane helix</keyword>
<evidence type="ECO:0000256" key="7">
    <source>
        <dbReference type="ARBA" id="ARBA00023136"/>
    </source>
</evidence>
<evidence type="ECO:0000256" key="5">
    <source>
        <dbReference type="ARBA" id="ARBA00022824"/>
    </source>
</evidence>
<gene>
    <name evidence="13" type="ORF">WN48_03000</name>
</gene>
<accession>A0A310SKQ4</accession>
<comment type="similarity">
    <text evidence="2">Belongs to the malectin family.</text>
</comment>
<organism evidence="13 14">
    <name type="scientific">Eufriesea mexicana</name>
    <dbReference type="NCBI Taxonomy" id="516756"/>
    <lineage>
        <taxon>Eukaryota</taxon>
        <taxon>Metazoa</taxon>
        <taxon>Ecdysozoa</taxon>
        <taxon>Arthropoda</taxon>
        <taxon>Hexapoda</taxon>
        <taxon>Insecta</taxon>
        <taxon>Pterygota</taxon>
        <taxon>Neoptera</taxon>
        <taxon>Endopterygota</taxon>
        <taxon>Hymenoptera</taxon>
        <taxon>Apocrita</taxon>
        <taxon>Aculeata</taxon>
        <taxon>Apoidea</taxon>
        <taxon>Anthophila</taxon>
        <taxon>Apidae</taxon>
        <taxon>Eufriesea</taxon>
    </lineage>
</organism>
<evidence type="ECO:0000313" key="14">
    <source>
        <dbReference type="Proteomes" id="UP000250275"/>
    </source>
</evidence>
<evidence type="ECO:0000313" key="13">
    <source>
        <dbReference type="EMBL" id="OAD56764.1"/>
    </source>
</evidence>
<dbReference type="OrthoDB" id="10013439at2759"/>
<reference evidence="13 14" key="1">
    <citation type="submission" date="2015-07" db="EMBL/GenBank/DDBJ databases">
        <title>The genome of Eufriesea mexicana.</title>
        <authorList>
            <person name="Pan H."/>
            <person name="Kapheim K."/>
        </authorList>
    </citation>
    <scope>NUCLEOTIDE SEQUENCE [LARGE SCALE GENOMIC DNA]</scope>
    <source>
        <strain evidence="13">0111107269</strain>
        <tissue evidence="13">Whole body</tissue>
    </source>
</reference>
<comment type="subcellular location">
    <subcellularLocation>
        <location evidence="1">Endoplasmic reticulum membrane</location>
        <topology evidence="1">Single-pass type I membrane protein</topology>
    </subcellularLocation>
</comment>
<feature type="region of interest" description="Disordered" evidence="10">
    <location>
        <begin position="217"/>
        <end position="244"/>
    </location>
</feature>
<keyword evidence="7" id="KW-0472">Membrane</keyword>
<keyword evidence="14" id="KW-1185">Reference proteome</keyword>
<protein>
    <submittedName>
        <fullName evidence="13">Malectin</fullName>
    </submittedName>
</protein>
<feature type="signal peptide" evidence="11">
    <location>
        <begin position="1"/>
        <end position="26"/>
    </location>
</feature>
<evidence type="ECO:0000256" key="3">
    <source>
        <dbReference type="ARBA" id="ARBA00022692"/>
    </source>
</evidence>
<dbReference type="InterPro" id="IPR021720">
    <property type="entry name" value="Malectin_dom"/>
</dbReference>
<evidence type="ECO:0000256" key="10">
    <source>
        <dbReference type="SAM" id="MobiDB-lite"/>
    </source>
</evidence>
<evidence type="ECO:0000256" key="8">
    <source>
        <dbReference type="ARBA" id="ARBA00023180"/>
    </source>
</evidence>
<evidence type="ECO:0000256" key="6">
    <source>
        <dbReference type="ARBA" id="ARBA00022989"/>
    </source>
</evidence>
<dbReference type="GO" id="GO:0030246">
    <property type="term" value="F:carbohydrate binding"/>
    <property type="evidence" value="ECO:0007669"/>
    <property type="project" value="InterPro"/>
</dbReference>
<keyword evidence="5" id="KW-0256">Endoplasmic reticulum</keyword>
<feature type="chain" id="PRO_5016362055" evidence="11">
    <location>
        <begin position="27"/>
        <end position="372"/>
    </location>
</feature>
<sequence length="372" mass="41935">MTAGWEVYFLTILTLLFTFCVQSLQSLEVIYAINAGGEAHTDSYGIRYARDPLLNKVGTASDYGKQLIIGRVNAIDQILYQTERYHHSTFGYDIPISEDGDYVMILKFCEVYFNSPNMKVFDVVLNGDHTVVTDLDIFEIVGRGIAHDEYIPFKVQAGKLIYNDEESDILAGKIRVEFIKGYRDNPKINAIAVVKGNIADIPQLGPIPQEPEEYHNIQEDEEESTVRSRHTSGPRTPDPYSIDDSSVMLPAGLQGVNEKLPVHDTKLVKAIHMVRFATNPPQDAVDDIDRVICTDEQKKALTTSSIDRRVLRKAFDVWSSLAISCQFKAVLMSPKPRALSLEWQSSLWREGPKLRSLIEVTLTVVIFYNSLD</sequence>
<keyword evidence="9" id="KW-0119">Carbohydrate metabolism</keyword>
<keyword evidence="3" id="KW-0812">Transmembrane</keyword>
<evidence type="ECO:0000259" key="12">
    <source>
        <dbReference type="Pfam" id="PF11721"/>
    </source>
</evidence>
<keyword evidence="8" id="KW-0325">Glycoprotein</keyword>
<dbReference type="PANTHER" id="PTHR13460">
    <property type="match status" value="1"/>
</dbReference>